<evidence type="ECO:0000256" key="3">
    <source>
        <dbReference type="ARBA" id="ARBA00022679"/>
    </source>
</evidence>
<comment type="catalytic activity">
    <reaction evidence="9 10">
        <text>an alpha-D-Man-(1-&gt;3)-beta-D-Man-(1-&gt;4)-beta-D-GlcNAc-(1-&gt;4)-alpha-D-GlcNAc-diphospho-di-trans,poly-cis-dolichol + GDP-alpha-D-mannose = an alpha-D-Man-(1-&gt;3)-[alpha-D-Man-(1-&gt;6)]-beta-D-Man-(1-&gt;4)-beta-D-GlcNAc-(1-&gt;4)-alpha-D-GlcNAc-diphospho-di-trans,poly-cis-dolichol + GDP + H(+)</text>
        <dbReference type="Rhea" id="RHEA:29519"/>
        <dbReference type="Rhea" id="RHEA-COMP:19513"/>
        <dbReference type="Rhea" id="RHEA-COMP:19515"/>
        <dbReference type="ChEBI" id="CHEBI:15378"/>
        <dbReference type="ChEBI" id="CHEBI:57527"/>
        <dbReference type="ChEBI" id="CHEBI:58189"/>
        <dbReference type="ChEBI" id="CHEBI:132510"/>
        <dbReference type="ChEBI" id="CHEBI:132511"/>
        <dbReference type="EC" id="2.4.1.257"/>
    </reaction>
    <physiologicalReaction direction="left-to-right" evidence="9 10">
        <dbReference type="Rhea" id="RHEA:29520"/>
    </physiologicalReaction>
</comment>
<keyword evidence="6 10" id="KW-1133">Transmembrane helix</keyword>
<evidence type="ECO:0000256" key="9">
    <source>
        <dbReference type="ARBA" id="ARBA00045104"/>
    </source>
</evidence>
<keyword evidence="4 10" id="KW-0812">Transmembrane</keyword>
<proteinExistence type="inferred from homology"/>
<feature type="transmembrane region" description="Helical" evidence="10">
    <location>
        <begin position="77"/>
        <end position="101"/>
    </location>
</feature>
<dbReference type="AlphaFoldDB" id="A0AAV8CKZ5"/>
<keyword evidence="7 10" id="KW-0472">Membrane</keyword>
<dbReference type="EC" id="2.4.1.132" evidence="10"/>
<dbReference type="FunFam" id="3.40.50.2000:FF:000137">
    <property type="entry name" value="alpha-1,3/1,6-mannosyltransferase ALG2"/>
    <property type="match status" value="1"/>
</dbReference>
<comment type="catalytic activity">
    <reaction evidence="8 10">
        <text>a beta-D-Man-(1-&gt;4)-beta-D-GlcNAc-(1-&gt;4)-alpha-D-GlcNAc-diphospho-di-trans,poly-cis-dolichol + GDP-alpha-D-mannose = an alpha-D-Man-(1-&gt;3)-beta-D-Man-(1-&gt;4)-beta-D-GlcNAc-(1-&gt;4)-alpha-D-GlcNAc-diphospho-di-trans,poly-cis-dolichol + GDP + H(+)</text>
        <dbReference type="Rhea" id="RHEA:29515"/>
        <dbReference type="Rhea" id="RHEA-COMP:19511"/>
        <dbReference type="Rhea" id="RHEA-COMP:19513"/>
        <dbReference type="ChEBI" id="CHEBI:15378"/>
        <dbReference type="ChEBI" id="CHEBI:57527"/>
        <dbReference type="ChEBI" id="CHEBI:58189"/>
        <dbReference type="ChEBI" id="CHEBI:58472"/>
        <dbReference type="ChEBI" id="CHEBI:132510"/>
        <dbReference type="EC" id="2.4.1.132"/>
    </reaction>
    <physiologicalReaction direction="left-to-right" evidence="8 10">
        <dbReference type="Rhea" id="RHEA:29516"/>
    </physiologicalReaction>
</comment>
<dbReference type="PANTHER" id="PTHR45918">
    <property type="entry name" value="ALPHA-1,3/1,6-MANNOSYLTRANSFERASE ALG2"/>
    <property type="match status" value="1"/>
</dbReference>
<reference evidence="13" key="1">
    <citation type="submission" date="2022-08" db="EMBL/GenBank/DDBJ databases">
        <authorList>
            <person name="Marques A."/>
        </authorList>
    </citation>
    <scope>NUCLEOTIDE SEQUENCE</scope>
    <source>
        <strain evidence="13">RhyPub2mFocal</strain>
        <tissue evidence="13">Leaves</tissue>
    </source>
</reference>
<evidence type="ECO:0000256" key="4">
    <source>
        <dbReference type="ARBA" id="ARBA00022692"/>
    </source>
</evidence>
<evidence type="ECO:0000256" key="5">
    <source>
        <dbReference type="ARBA" id="ARBA00022824"/>
    </source>
</evidence>
<accession>A0AAV8CKZ5</accession>
<dbReference type="Gene3D" id="3.40.50.2000">
    <property type="entry name" value="Glycogen Phosphorylase B"/>
    <property type="match status" value="2"/>
</dbReference>
<feature type="domain" description="Glycosyl transferase family 1" evidence="11">
    <location>
        <begin position="214"/>
        <end position="377"/>
    </location>
</feature>
<keyword evidence="3 10" id="KW-0808">Transferase</keyword>
<dbReference type="GO" id="GO:0005789">
    <property type="term" value="C:endoplasmic reticulum membrane"/>
    <property type="evidence" value="ECO:0007669"/>
    <property type="project" value="UniProtKB-SubCell"/>
</dbReference>
<evidence type="ECO:0000259" key="11">
    <source>
        <dbReference type="Pfam" id="PF00534"/>
    </source>
</evidence>
<keyword evidence="5" id="KW-0256">Endoplasmic reticulum</keyword>
<gene>
    <name evidence="13" type="ORF">LUZ62_089889</name>
</gene>
<protein>
    <recommendedName>
        <fullName evidence="10">Alpha-1,3/1,6-mannosyltransferase ALG2</fullName>
        <ecNumber evidence="10">2.4.1.132</ecNumber>
        <ecNumber evidence="10">2.4.1.257</ecNumber>
    </recommendedName>
    <alternativeName>
        <fullName evidence="10">GDP-Man:Man(1)GlcNAc(2)-PP-Dol alpha-1,3-mannosyltransferase</fullName>
    </alternativeName>
</protein>
<comment type="caution">
    <text evidence="13">The sequence shown here is derived from an EMBL/GenBank/DDBJ whole genome shotgun (WGS) entry which is preliminary data.</text>
</comment>
<evidence type="ECO:0000313" key="13">
    <source>
        <dbReference type="EMBL" id="KAJ4755484.1"/>
    </source>
</evidence>
<comment type="function">
    <text evidence="10">Mannosylates Man(2)GlcNAc(2)-dolichol diphosphate and Man(1)GlcNAc(2)-dolichol diphosphate to form Man(3)GlcNAc(2)-dolichol diphosphate.</text>
</comment>
<dbReference type="SUPFAM" id="SSF53756">
    <property type="entry name" value="UDP-Glycosyltransferase/glycogen phosphorylase"/>
    <property type="match status" value="1"/>
</dbReference>
<dbReference type="EMBL" id="JAMFTS010000005">
    <property type="protein sequence ID" value="KAJ4755484.1"/>
    <property type="molecule type" value="Genomic_DNA"/>
</dbReference>
<keyword evidence="14" id="KW-1185">Reference proteome</keyword>
<dbReference type="InterPro" id="IPR001296">
    <property type="entry name" value="Glyco_trans_1"/>
</dbReference>
<dbReference type="CDD" id="cd03805">
    <property type="entry name" value="GT4_ALG2-like"/>
    <property type="match status" value="1"/>
</dbReference>
<comment type="subcellular location">
    <subcellularLocation>
        <location evidence="10">Endoplasmic reticulum membrane</location>
        <topology evidence="10">Single-pass membrane protein</topology>
    </subcellularLocation>
</comment>
<comment type="similarity">
    <text evidence="10">Belongs to the glycosyltransferase group 1 family.</text>
</comment>
<sequence>MEKAESSNPKLKIAIIHPDLGIGGAERLIVDAACELVSHGHDVRVFTAHHDKNRCFEETVSGLFPVTVYGDFLPRHVFYLFHAICAYIRCIFVALCVVFLWSSFDVVLVDQVSVVIPLLRIKQSTKVVFYCHFPDLLLAKHTTMLRKLYRKPIDMIEEVTTGMADLILVNSNFTANTFATTFSSLNRKGIKPSVLYPAVSLGQFDRSCSYKLNFLSINRFERKKNLQLAIEAFALFRSFGGADVSDATLTIAGGYDKRLKENVEYLEELKWLAQTEGVSDQVSFITSCSTAERNELLSNCLCVLYTPKDEHFGIVPLEAMASRKPVIACNSGGPVETVRDGETGFLCDPSPMQFANAMLKLAKDAGLATKMGEEACKHVTNTFSTKIFGKQLNNYVLNVYHHRIE</sequence>
<dbReference type="FunFam" id="3.40.50.2000:FF:000132">
    <property type="entry name" value="alpha-1,3/1,6-mannosyltransferase ALG2"/>
    <property type="match status" value="1"/>
</dbReference>
<dbReference type="InterPro" id="IPR027054">
    <property type="entry name" value="ALG2"/>
</dbReference>
<dbReference type="GO" id="GO:0004378">
    <property type="term" value="F:GDP-Man:Man(1)GlcNAc(2)-PP-Dol alpha-1,3-mannosyltransferase activity"/>
    <property type="evidence" value="ECO:0007669"/>
    <property type="project" value="UniProtKB-UniRule"/>
</dbReference>
<organism evidence="13 14">
    <name type="scientific">Rhynchospora pubera</name>
    <dbReference type="NCBI Taxonomy" id="906938"/>
    <lineage>
        <taxon>Eukaryota</taxon>
        <taxon>Viridiplantae</taxon>
        <taxon>Streptophyta</taxon>
        <taxon>Embryophyta</taxon>
        <taxon>Tracheophyta</taxon>
        <taxon>Spermatophyta</taxon>
        <taxon>Magnoliopsida</taxon>
        <taxon>Liliopsida</taxon>
        <taxon>Poales</taxon>
        <taxon>Cyperaceae</taxon>
        <taxon>Cyperoideae</taxon>
        <taxon>Rhynchosporeae</taxon>
        <taxon>Rhynchospora</taxon>
    </lineage>
</organism>
<dbReference type="InterPro" id="IPR028098">
    <property type="entry name" value="Glyco_trans_4-like_N"/>
</dbReference>
<dbReference type="PANTHER" id="PTHR45918:SF1">
    <property type="entry name" value="ALPHA-1,3_1,6-MANNOSYLTRANSFERASE ALG2"/>
    <property type="match status" value="1"/>
</dbReference>
<evidence type="ECO:0000256" key="7">
    <source>
        <dbReference type="ARBA" id="ARBA00023136"/>
    </source>
</evidence>
<evidence type="ECO:0000256" key="10">
    <source>
        <dbReference type="RuleBase" id="RU367136"/>
    </source>
</evidence>
<comment type="pathway">
    <text evidence="1 10">Protein modification; protein glycosylation.</text>
</comment>
<name>A0AAV8CKZ5_9POAL</name>
<evidence type="ECO:0000256" key="1">
    <source>
        <dbReference type="ARBA" id="ARBA00004922"/>
    </source>
</evidence>
<dbReference type="GO" id="GO:0102704">
    <property type="term" value="F:GDP-Man:Man(2)GlcNAc(2)-PP-Dol alpha-1,6-mannosyltransferase activity"/>
    <property type="evidence" value="ECO:0007669"/>
    <property type="project" value="UniProtKB-UniRule"/>
</dbReference>
<evidence type="ECO:0000259" key="12">
    <source>
        <dbReference type="Pfam" id="PF13439"/>
    </source>
</evidence>
<dbReference type="Pfam" id="PF00534">
    <property type="entry name" value="Glycos_transf_1"/>
    <property type="match status" value="1"/>
</dbReference>
<dbReference type="Pfam" id="PF13439">
    <property type="entry name" value="Glyco_transf_4"/>
    <property type="match status" value="1"/>
</dbReference>
<evidence type="ECO:0000313" key="14">
    <source>
        <dbReference type="Proteomes" id="UP001140206"/>
    </source>
</evidence>
<evidence type="ECO:0000256" key="2">
    <source>
        <dbReference type="ARBA" id="ARBA00022676"/>
    </source>
</evidence>
<dbReference type="EC" id="2.4.1.257" evidence="10"/>
<keyword evidence="2 10" id="KW-0328">Glycosyltransferase</keyword>
<evidence type="ECO:0000256" key="8">
    <source>
        <dbReference type="ARBA" id="ARBA00045103"/>
    </source>
</evidence>
<feature type="domain" description="Glycosyltransferase subfamily 4-like N-terminal" evidence="12">
    <location>
        <begin position="22"/>
        <end position="182"/>
    </location>
</feature>
<dbReference type="Proteomes" id="UP001140206">
    <property type="component" value="Chromosome 5"/>
</dbReference>
<evidence type="ECO:0000256" key="6">
    <source>
        <dbReference type="ARBA" id="ARBA00022989"/>
    </source>
</evidence>